<dbReference type="AlphaFoldDB" id="A0A835LQF8"/>
<keyword evidence="4" id="KW-0812">Transmembrane</keyword>
<dbReference type="Gene3D" id="1.10.630.10">
    <property type="entry name" value="Cytochrome P450"/>
    <property type="match status" value="1"/>
</dbReference>
<dbReference type="Proteomes" id="UP000631114">
    <property type="component" value="Unassembled WGS sequence"/>
</dbReference>
<evidence type="ECO:0000256" key="5">
    <source>
        <dbReference type="ARBA" id="ARBA00022723"/>
    </source>
</evidence>
<gene>
    <name evidence="12" type="ORF">IFM89_004183</name>
</gene>
<evidence type="ECO:0000256" key="6">
    <source>
        <dbReference type="ARBA" id="ARBA00022989"/>
    </source>
</evidence>
<dbReference type="PRINTS" id="PR00463">
    <property type="entry name" value="EP450I"/>
</dbReference>
<name>A0A835LQF8_9MAGN</name>
<protein>
    <recommendedName>
        <fullName evidence="14">Cytochrome P450</fullName>
    </recommendedName>
</protein>
<evidence type="ECO:0000256" key="3">
    <source>
        <dbReference type="ARBA" id="ARBA00022617"/>
    </source>
</evidence>
<dbReference type="InterPro" id="IPR036396">
    <property type="entry name" value="Cyt_P450_sf"/>
</dbReference>
<evidence type="ECO:0000256" key="4">
    <source>
        <dbReference type="ARBA" id="ARBA00022692"/>
    </source>
</evidence>
<dbReference type="PANTHER" id="PTHR24282">
    <property type="entry name" value="CYTOCHROME P450 FAMILY MEMBER"/>
    <property type="match status" value="1"/>
</dbReference>
<dbReference type="GO" id="GO:0044550">
    <property type="term" value="P:secondary metabolite biosynthetic process"/>
    <property type="evidence" value="ECO:0007669"/>
    <property type="project" value="UniProtKB-ARBA"/>
</dbReference>
<keyword evidence="6" id="KW-1133">Transmembrane helix</keyword>
<evidence type="ECO:0000256" key="2">
    <source>
        <dbReference type="ARBA" id="ARBA00010617"/>
    </source>
</evidence>
<evidence type="ECO:0000256" key="8">
    <source>
        <dbReference type="ARBA" id="ARBA00023004"/>
    </source>
</evidence>
<evidence type="ECO:0000313" key="13">
    <source>
        <dbReference type="Proteomes" id="UP000631114"/>
    </source>
</evidence>
<comment type="caution">
    <text evidence="12">The sequence shown here is derived from an EMBL/GenBank/DDBJ whole genome shotgun (WGS) entry which is preliminary data.</text>
</comment>
<organism evidence="12 13">
    <name type="scientific">Coptis chinensis</name>
    <dbReference type="NCBI Taxonomy" id="261450"/>
    <lineage>
        <taxon>Eukaryota</taxon>
        <taxon>Viridiplantae</taxon>
        <taxon>Streptophyta</taxon>
        <taxon>Embryophyta</taxon>
        <taxon>Tracheophyta</taxon>
        <taxon>Spermatophyta</taxon>
        <taxon>Magnoliopsida</taxon>
        <taxon>Ranunculales</taxon>
        <taxon>Ranunculaceae</taxon>
        <taxon>Coptidoideae</taxon>
        <taxon>Coptis</taxon>
    </lineage>
</organism>
<comment type="subcellular location">
    <subcellularLocation>
        <location evidence="1">Membrane</location>
    </subcellularLocation>
</comment>
<reference evidence="12 13" key="1">
    <citation type="submission" date="2020-10" db="EMBL/GenBank/DDBJ databases">
        <title>The Coptis chinensis genome and diversification of protoberbering-type alkaloids.</title>
        <authorList>
            <person name="Wang B."/>
            <person name="Shu S."/>
            <person name="Song C."/>
            <person name="Liu Y."/>
        </authorList>
    </citation>
    <scope>NUCLEOTIDE SEQUENCE [LARGE SCALE GENOMIC DNA]</scope>
    <source>
        <strain evidence="12">HL-2020</strain>
        <tissue evidence="12">Leaf</tissue>
    </source>
</reference>
<dbReference type="GO" id="GO:0016020">
    <property type="term" value="C:membrane"/>
    <property type="evidence" value="ECO:0007669"/>
    <property type="project" value="UniProtKB-SubCell"/>
</dbReference>
<evidence type="ECO:0000256" key="1">
    <source>
        <dbReference type="ARBA" id="ARBA00004370"/>
    </source>
</evidence>
<evidence type="ECO:0000256" key="11">
    <source>
        <dbReference type="PIRSR" id="PIRSR602401-1"/>
    </source>
</evidence>
<evidence type="ECO:0000313" key="12">
    <source>
        <dbReference type="EMBL" id="KAF9595781.1"/>
    </source>
</evidence>
<dbReference type="GO" id="GO:0016705">
    <property type="term" value="F:oxidoreductase activity, acting on paired donors, with incorporation or reduction of molecular oxygen"/>
    <property type="evidence" value="ECO:0007669"/>
    <property type="project" value="InterPro"/>
</dbReference>
<keyword evidence="10" id="KW-0472">Membrane</keyword>
<keyword evidence="3 11" id="KW-0349">Heme</keyword>
<evidence type="ECO:0008006" key="14">
    <source>
        <dbReference type="Google" id="ProtNLM"/>
    </source>
</evidence>
<accession>A0A835LQF8</accession>
<evidence type="ECO:0000256" key="10">
    <source>
        <dbReference type="ARBA" id="ARBA00023136"/>
    </source>
</evidence>
<dbReference type="InterPro" id="IPR001128">
    <property type="entry name" value="Cyt_P450"/>
</dbReference>
<sequence length="265" mass="30039">MSMVFIGLICPSKNNREMWKLKKEVGSLILKAVKERKEAESENDLLQMILEGANEVRPHSIDSFIVDNCKNIYFAGHETTATTASWILMLLASHLEWQNRVRDEVIEVCGGSLPDFDMLRKMRTLTMVIQEALRLYPPAPLVTRSALRSTKLGELNIPKGVNLWIPIIILHQDPEIWGPEANKFNPHRFSHGIGKACKFPQVYLPFGTAPRTCVGQNFAMVELKILVSVILSKFSFTLSSTYKHSPAFHLVIEPNHGVYLLMKKL</sequence>
<keyword evidence="9" id="KW-0503">Monooxygenase</keyword>
<evidence type="ECO:0000256" key="7">
    <source>
        <dbReference type="ARBA" id="ARBA00023002"/>
    </source>
</evidence>
<dbReference type="InterPro" id="IPR002401">
    <property type="entry name" value="Cyt_P450_E_grp-I"/>
</dbReference>
<dbReference type="OrthoDB" id="1470350at2759"/>
<comment type="cofactor">
    <cofactor evidence="11">
        <name>heme</name>
        <dbReference type="ChEBI" id="CHEBI:30413"/>
    </cofactor>
</comment>
<dbReference type="PRINTS" id="PR00385">
    <property type="entry name" value="P450"/>
</dbReference>
<keyword evidence="8 11" id="KW-0408">Iron</keyword>
<comment type="similarity">
    <text evidence="2">Belongs to the cytochrome P450 family.</text>
</comment>
<dbReference type="GO" id="GO:0004497">
    <property type="term" value="F:monooxygenase activity"/>
    <property type="evidence" value="ECO:0007669"/>
    <property type="project" value="UniProtKB-KW"/>
</dbReference>
<keyword evidence="5 11" id="KW-0479">Metal-binding</keyword>
<dbReference type="Pfam" id="PF00067">
    <property type="entry name" value="p450"/>
    <property type="match status" value="1"/>
</dbReference>
<feature type="binding site" description="axial binding residue" evidence="11">
    <location>
        <position position="213"/>
    </location>
    <ligand>
        <name>heme</name>
        <dbReference type="ChEBI" id="CHEBI:30413"/>
    </ligand>
    <ligandPart>
        <name>Fe</name>
        <dbReference type="ChEBI" id="CHEBI:18248"/>
    </ligandPart>
</feature>
<dbReference type="PANTHER" id="PTHR24282:SF196">
    <property type="entry name" value="CYTOCHROME P450 714C2"/>
    <property type="match status" value="1"/>
</dbReference>
<keyword evidence="13" id="KW-1185">Reference proteome</keyword>
<dbReference type="GO" id="GO:0020037">
    <property type="term" value="F:heme binding"/>
    <property type="evidence" value="ECO:0007669"/>
    <property type="project" value="InterPro"/>
</dbReference>
<dbReference type="SUPFAM" id="SSF48264">
    <property type="entry name" value="Cytochrome P450"/>
    <property type="match status" value="1"/>
</dbReference>
<dbReference type="InterPro" id="IPR050665">
    <property type="entry name" value="Cytochrome_P450_Monooxygen"/>
</dbReference>
<proteinExistence type="inferred from homology"/>
<dbReference type="GO" id="GO:0005506">
    <property type="term" value="F:iron ion binding"/>
    <property type="evidence" value="ECO:0007669"/>
    <property type="project" value="InterPro"/>
</dbReference>
<evidence type="ECO:0000256" key="9">
    <source>
        <dbReference type="ARBA" id="ARBA00023033"/>
    </source>
</evidence>
<keyword evidence="7" id="KW-0560">Oxidoreductase</keyword>
<dbReference type="EMBL" id="JADFTS010000007">
    <property type="protein sequence ID" value="KAF9595781.1"/>
    <property type="molecule type" value="Genomic_DNA"/>
</dbReference>